<keyword evidence="2" id="KW-1185">Reference proteome</keyword>
<organism evidence="1 2">
    <name type="scientific">Coniosporium uncinatum</name>
    <dbReference type="NCBI Taxonomy" id="93489"/>
    <lineage>
        <taxon>Eukaryota</taxon>
        <taxon>Fungi</taxon>
        <taxon>Dikarya</taxon>
        <taxon>Ascomycota</taxon>
        <taxon>Pezizomycotina</taxon>
        <taxon>Dothideomycetes</taxon>
        <taxon>Dothideomycetes incertae sedis</taxon>
        <taxon>Coniosporium</taxon>
    </lineage>
</organism>
<sequence>IPRNQGRQTRSRTRKAAPSQPAASQDVIDLDASDADGRDGTYAPEPEPEPEPEDGLVPCPVCGARMKEEAVYSHLDTCDGTPKSRAQPSSRKGSATPITSRNRLSPKPSDPQRQHIGQLNYALLKEGPLRKKLQELGVPAWGSKELMIRRHTEWVNLWNSSCDSSRPRSKRELLHDLDIWERSQGGSARDAGGSGVMKKDFDGDGWATKHRDQFADLLANARKKRSTPTGTDENDKEAASQSEHPVSTPNDDQQGGQTMPTAHMRNTTLEATARDLDRIAAEPLYGMAAPKTSSQRTADDAEMQDMVPSNQPNGNVSEGQPASPMQAQVLSHNNPSSLPSHLASPTTRRKPMFEVPADPIVDMDGDGIH</sequence>
<evidence type="ECO:0000313" key="2">
    <source>
        <dbReference type="Proteomes" id="UP001186974"/>
    </source>
</evidence>
<name>A0ACC3CZM5_9PEZI</name>
<gene>
    <name evidence="1" type="ORF">LTS18_010232</name>
</gene>
<comment type="caution">
    <text evidence="1">The sequence shown here is derived from an EMBL/GenBank/DDBJ whole genome shotgun (WGS) entry which is preliminary data.</text>
</comment>
<protein>
    <submittedName>
        <fullName evidence="1">Uncharacterized protein</fullName>
    </submittedName>
</protein>
<proteinExistence type="predicted"/>
<accession>A0ACC3CZM5</accession>
<dbReference type="Proteomes" id="UP001186974">
    <property type="component" value="Unassembled WGS sequence"/>
</dbReference>
<reference evidence="1" key="1">
    <citation type="submission" date="2024-09" db="EMBL/GenBank/DDBJ databases">
        <title>Black Yeasts Isolated from many extreme environments.</title>
        <authorList>
            <person name="Coleine C."/>
            <person name="Stajich J.E."/>
            <person name="Selbmann L."/>
        </authorList>
    </citation>
    <scope>NUCLEOTIDE SEQUENCE</scope>
    <source>
        <strain evidence="1">CCFEE 5737</strain>
    </source>
</reference>
<dbReference type="EMBL" id="JAWDJW010009174">
    <property type="protein sequence ID" value="KAK3059704.1"/>
    <property type="molecule type" value="Genomic_DNA"/>
</dbReference>
<evidence type="ECO:0000313" key="1">
    <source>
        <dbReference type="EMBL" id="KAK3059704.1"/>
    </source>
</evidence>
<feature type="non-terminal residue" evidence="1">
    <location>
        <position position="1"/>
    </location>
</feature>